<keyword evidence="3" id="KW-1185">Reference proteome</keyword>
<keyword evidence="1" id="KW-1133">Transmembrane helix</keyword>
<protein>
    <submittedName>
        <fullName evidence="2">DUF5957 family protein</fullName>
    </submittedName>
</protein>
<keyword evidence="1" id="KW-0472">Membrane</keyword>
<accession>A0ABU2LX22</accession>
<gene>
    <name evidence="2" type="ORF">RNC47_27765</name>
</gene>
<proteinExistence type="predicted"/>
<dbReference type="RefSeq" id="WP_311602592.1">
    <property type="nucleotide sequence ID" value="NZ_JAVREM010000055.1"/>
</dbReference>
<dbReference type="InterPro" id="IPR046001">
    <property type="entry name" value="DUF5957"/>
</dbReference>
<name>A0ABU2LX22_9ACTN</name>
<evidence type="ECO:0000313" key="3">
    <source>
        <dbReference type="Proteomes" id="UP001183420"/>
    </source>
</evidence>
<sequence>MRTPLAALAGAVGGFLAGELLAAAVGITIHVVADAEVPLAVRLTPFYLAAGGLFVGPLIVRRAKRR</sequence>
<dbReference type="Pfam" id="PF19382">
    <property type="entry name" value="DUF5957"/>
    <property type="match status" value="1"/>
</dbReference>
<dbReference type="Proteomes" id="UP001183420">
    <property type="component" value="Unassembled WGS sequence"/>
</dbReference>
<comment type="caution">
    <text evidence="2">The sequence shown here is derived from an EMBL/GenBank/DDBJ whole genome shotgun (WGS) entry which is preliminary data.</text>
</comment>
<evidence type="ECO:0000313" key="2">
    <source>
        <dbReference type="EMBL" id="MDT0322133.1"/>
    </source>
</evidence>
<organism evidence="2 3">
    <name type="scientific">Streptomyces millisiae</name>
    <dbReference type="NCBI Taxonomy" id="3075542"/>
    <lineage>
        <taxon>Bacteria</taxon>
        <taxon>Bacillati</taxon>
        <taxon>Actinomycetota</taxon>
        <taxon>Actinomycetes</taxon>
        <taxon>Kitasatosporales</taxon>
        <taxon>Streptomycetaceae</taxon>
        <taxon>Streptomyces</taxon>
    </lineage>
</organism>
<feature type="transmembrane region" description="Helical" evidence="1">
    <location>
        <begin position="40"/>
        <end position="60"/>
    </location>
</feature>
<dbReference type="EMBL" id="JAVREM010000055">
    <property type="protein sequence ID" value="MDT0322133.1"/>
    <property type="molecule type" value="Genomic_DNA"/>
</dbReference>
<evidence type="ECO:0000256" key="1">
    <source>
        <dbReference type="SAM" id="Phobius"/>
    </source>
</evidence>
<reference evidence="3" key="1">
    <citation type="submission" date="2023-07" db="EMBL/GenBank/DDBJ databases">
        <title>30 novel species of actinomycetes from the DSMZ collection.</title>
        <authorList>
            <person name="Nouioui I."/>
        </authorList>
    </citation>
    <scope>NUCLEOTIDE SEQUENCE [LARGE SCALE GENOMIC DNA]</scope>
    <source>
        <strain evidence="3">DSM 44918</strain>
    </source>
</reference>
<keyword evidence="1" id="KW-0812">Transmembrane</keyword>